<keyword evidence="3" id="KW-0418">Kinase</keyword>
<dbReference type="CDD" id="cd04182">
    <property type="entry name" value="GT_2_like_f"/>
    <property type="match status" value="1"/>
</dbReference>
<sequence length="536" mass="54835">MKFGPVALGDALGAIAAHTLKAGDHVIRKGGVLAAGDIDALERAGIASLVVARLEAGDIGENEAAARLARALAGAGLRCEEAFTGRVNLFTETAGVLRIDSAVIAAMNAIDEGITVATLPAFSAVEAGRMVGTVKIIPYGIAGAQVAAAEMAAAGGGMSLAPFRRREVALVQTITPGFAAKILDKTTRVTEARLAAMGARISREWRIAHEETTLADTLRQAGALYDLIIVFGASAISDRRDVIPAAIAAAGGKIAHLGMPVDPGNLLLLGHIAGKAVIGAPGCARSPKENGFDMVLSRLMAGIPVDSSTIAGLGVGGLLMEISSRPQPRAGNLAAKTSPHLAAVVLAAGRSTRFGADNKLVASHAGKPVVRHVIEALAAAALPVVVVVGHQAKAVRDALDGLAVTFVENANYADGMAGSLRCGIGALEASCDGAFIVLGDMPAISADLVRQLAARFSPDEGRAIIAPVFSGKRGHPVLWARRYFDELAAIAGDTGARHLLGVHHEAVDDVAWRDDSILLDVDTPQALAALAGRGQD</sequence>
<dbReference type="PANTHER" id="PTHR43777">
    <property type="entry name" value="MOLYBDENUM COFACTOR CYTIDYLYLTRANSFERASE"/>
    <property type="match status" value="1"/>
</dbReference>
<dbReference type="InterPro" id="IPR001453">
    <property type="entry name" value="MoaB/Mog_dom"/>
</dbReference>
<evidence type="ECO:0000313" key="4">
    <source>
        <dbReference type="Proteomes" id="UP000192872"/>
    </source>
</evidence>
<evidence type="ECO:0000256" key="1">
    <source>
        <dbReference type="ARBA" id="ARBA00022842"/>
    </source>
</evidence>
<gene>
    <name evidence="3" type="ORF">A4S15_13215</name>
</gene>
<dbReference type="Gene3D" id="3.90.550.10">
    <property type="entry name" value="Spore Coat Polysaccharide Biosynthesis Protein SpsA, Chain A"/>
    <property type="match status" value="1"/>
</dbReference>
<dbReference type="PIRSF" id="PIRSF036626">
    <property type="entry name" value="MPTBd_MobAlike"/>
    <property type="match status" value="1"/>
</dbReference>
<protein>
    <submittedName>
        <fullName evidence="3">4-diphosphocytidyl-2C-methyl-D-erythritol kinase</fullName>
    </submittedName>
</protein>
<dbReference type="SUPFAM" id="SSF53218">
    <property type="entry name" value="Molybdenum cofactor biosynthesis proteins"/>
    <property type="match status" value="1"/>
</dbReference>
<accession>A0A1W9HU22</accession>
<reference evidence="3 4" key="1">
    <citation type="journal article" date="2017" name="Water Res.">
        <title>Comammox in drinking water systems.</title>
        <authorList>
            <person name="Wang Y."/>
            <person name="Ma L."/>
            <person name="Mao Y."/>
            <person name="Jiang X."/>
            <person name="Xia Y."/>
            <person name="Yu K."/>
            <person name="Li B."/>
            <person name="Zhang T."/>
        </authorList>
    </citation>
    <scope>NUCLEOTIDE SEQUENCE [LARGE SCALE GENOMIC DNA]</scope>
    <source>
        <strain evidence="3">SG_bin8</strain>
    </source>
</reference>
<dbReference type="InterPro" id="IPR012184">
    <property type="entry name" value="Bifunc_Mopterin-bd"/>
</dbReference>
<dbReference type="InterPro" id="IPR036425">
    <property type="entry name" value="MoaB/Mog-like_dom_sf"/>
</dbReference>
<evidence type="ECO:0000313" key="3">
    <source>
        <dbReference type="EMBL" id="OQW50959.1"/>
    </source>
</evidence>
<keyword evidence="1" id="KW-0460">Magnesium</keyword>
<organism evidence="3 4">
    <name type="scientific">Candidatus Raskinella chloraquaticus</name>
    <dbReference type="NCBI Taxonomy" id="1951219"/>
    <lineage>
        <taxon>Bacteria</taxon>
        <taxon>Pseudomonadati</taxon>
        <taxon>Pseudomonadota</taxon>
        <taxon>Alphaproteobacteria</taxon>
        <taxon>Hyphomicrobiales</taxon>
        <taxon>Phreatobacteraceae</taxon>
        <taxon>Candidatus Raskinella</taxon>
    </lineage>
</organism>
<dbReference type="Pfam" id="PF12804">
    <property type="entry name" value="NTP_transf_3"/>
    <property type="match status" value="1"/>
</dbReference>
<dbReference type="Pfam" id="PF00994">
    <property type="entry name" value="MoCF_biosynth"/>
    <property type="match status" value="1"/>
</dbReference>
<proteinExistence type="predicted"/>
<dbReference type="RefSeq" id="WP_376801193.1">
    <property type="nucleotide sequence ID" value="NZ_DBNB01000009.1"/>
</dbReference>
<feature type="domain" description="MoaB/Mog" evidence="2">
    <location>
        <begin position="167"/>
        <end position="301"/>
    </location>
</feature>
<dbReference type="PANTHER" id="PTHR43777:SF1">
    <property type="entry name" value="MOLYBDENUM COFACTOR CYTIDYLYLTRANSFERASE"/>
    <property type="match status" value="1"/>
</dbReference>
<dbReference type="InterPro" id="IPR029044">
    <property type="entry name" value="Nucleotide-diphossugar_trans"/>
</dbReference>
<dbReference type="Proteomes" id="UP000192872">
    <property type="component" value="Unassembled WGS sequence"/>
</dbReference>
<dbReference type="InterPro" id="IPR025877">
    <property type="entry name" value="MobA-like_NTP_Trfase"/>
</dbReference>
<dbReference type="EMBL" id="LWDL01000023">
    <property type="protein sequence ID" value="OQW50959.1"/>
    <property type="molecule type" value="Genomic_DNA"/>
</dbReference>
<dbReference type="SUPFAM" id="SSF53448">
    <property type="entry name" value="Nucleotide-diphospho-sugar transferases"/>
    <property type="match status" value="1"/>
</dbReference>
<name>A0A1W9HU22_9HYPH</name>
<dbReference type="AlphaFoldDB" id="A0A1W9HU22"/>
<dbReference type="GO" id="GO:0016779">
    <property type="term" value="F:nucleotidyltransferase activity"/>
    <property type="evidence" value="ECO:0007669"/>
    <property type="project" value="UniProtKB-ARBA"/>
</dbReference>
<dbReference type="SMART" id="SM00852">
    <property type="entry name" value="MoCF_biosynth"/>
    <property type="match status" value="1"/>
</dbReference>
<evidence type="ECO:0000259" key="2">
    <source>
        <dbReference type="SMART" id="SM00852"/>
    </source>
</evidence>
<dbReference type="STRING" id="1827387.A4S15_13215"/>
<dbReference type="GO" id="GO:0016301">
    <property type="term" value="F:kinase activity"/>
    <property type="evidence" value="ECO:0007669"/>
    <property type="project" value="UniProtKB-KW"/>
</dbReference>
<dbReference type="CDD" id="cd03522">
    <property type="entry name" value="MoeA_like"/>
    <property type="match status" value="1"/>
</dbReference>
<keyword evidence="3" id="KW-0808">Transferase</keyword>
<comment type="caution">
    <text evidence="3">The sequence shown here is derived from an EMBL/GenBank/DDBJ whole genome shotgun (WGS) entry which is preliminary data.</text>
</comment>
<dbReference type="Gene3D" id="3.40.980.10">
    <property type="entry name" value="MoaB/Mog-like domain"/>
    <property type="match status" value="1"/>
</dbReference>